<organism evidence="2 3">
    <name type="scientific">Mucuna pruriens</name>
    <name type="common">Velvet bean</name>
    <name type="synonym">Dolichos pruriens</name>
    <dbReference type="NCBI Taxonomy" id="157652"/>
    <lineage>
        <taxon>Eukaryota</taxon>
        <taxon>Viridiplantae</taxon>
        <taxon>Streptophyta</taxon>
        <taxon>Embryophyta</taxon>
        <taxon>Tracheophyta</taxon>
        <taxon>Spermatophyta</taxon>
        <taxon>Magnoliopsida</taxon>
        <taxon>eudicotyledons</taxon>
        <taxon>Gunneridae</taxon>
        <taxon>Pentapetalae</taxon>
        <taxon>rosids</taxon>
        <taxon>fabids</taxon>
        <taxon>Fabales</taxon>
        <taxon>Fabaceae</taxon>
        <taxon>Papilionoideae</taxon>
        <taxon>50 kb inversion clade</taxon>
        <taxon>NPAAA clade</taxon>
        <taxon>indigoferoid/millettioid clade</taxon>
        <taxon>Phaseoleae</taxon>
        <taxon>Mucuna</taxon>
    </lineage>
</organism>
<accession>A0A371GP81</accession>
<evidence type="ECO:0000256" key="1">
    <source>
        <dbReference type="SAM" id="MobiDB-lite"/>
    </source>
</evidence>
<gene>
    <name evidence="2" type="ORF">CR513_25572</name>
</gene>
<dbReference type="AlphaFoldDB" id="A0A371GP81"/>
<reference evidence="2" key="1">
    <citation type="submission" date="2018-05" db="EMBL/GenBank/DDBJ databases">
        <title>Draft genome of Mucuna pruriens seed.</title>
        <authorList>
            <person name="Nnadi N.E."/>
            <person name="Vos R."/>
            <person name="Hasami M.H."/>
            <person name="Devisetty U.K."/>
            <person name="Aguiy J.C."/>
        </authorList>
    </citation>
    <scope>NUCLEOTIDE SEQUENCE [LARGE SCALE GENOMIC DNA]</scope>
    <source>
        <strain evidence="2">JCA_2017</strain>
    </source>
</reference>
<protein>
    <submittedName>
        <fullName evidence="2">Uncharacterized protein</fullName>
    </submittedName>
</protein>
<feature type="non-terminal residue" evidence="2">
    <location>
        <position position="1"/>
    </location>
</feature>
<sequence length="104" mass="12145">MAIEESERFLQEFLPQKGGMELPENGNGKEPRILDGAEASGKRKAGPEQQQRRHAQPPHMEVYPNRFLMKFGFGFGFGFDFDFWPLFMDGQLSMNLYLRKRERC</sequence>
<keyword evidence="3" id="KW-1185">Reference proteome</keyword>
<proteinExistence type="predicted"/>
<evidence type="ECO:0000313" key="3">
    <source>
        <dbReference type="Proteomes" id="UP000257109"/>
    </source>
</evidence>
<comment type="caution">
    <text evidence="2">The sequence shown here is derived from an EMBL/GenBank/DDBJ whole genome shotgun (WGS) entry which is preliminary data.</text>
</comment>
<dbReference type="EMBL" id="QJKJ01004893">
    <property type="protein sequence ID" value="RDX92314.1"/>
    <property type="molecule type" value="Genomic_DNA"/>
</dbReference>
<dbReference type="Proteomes" id="UP000257109">
    <property type="component" value="Unassembled WGS sequence"/>
</dbReference>
<name>A0A371GP81_MUCPR</name>
<feature type="region of interest" description="Disordered" evidence="1">
    <location>
        <begin position="14"/>
        <end position="59"/>
    </location>
</feature>
<evidence type="ECO:0000313" key="2">
    <source>
        <dbReference type="EMBL" id="RDX92314.1"/>
    </source>
</evidence>